<dbReference type="Proteomes" id="UP000243589">
    <property type="component" value="Unassembled WGS sequence"/>
</dbReference>
<proteinExistence type="predicted"/>
<feature type="compositionally biased region" description="Low complexity" evidence="1">
    <location>
        <begin position="48"/>
        <end position="61"/>
    </location>
</feature>
<evidence type="ECO:0000256" key="2">
    <source>
        <dbReference type="SAM" id="SignalP"/>
    </source>
</evidence>
<dbReference type="EMBL" id="LQQC01000002">
    <property type="protein sequence ID" value="KXZ59650.1"/>
    <property type="molecule type" value="Genomic_DNA"/>
</dbReference>
<sequence length="196" mass="20607">MESDMLKKDLTRTLTHGALAAAIGAGSLLAAAGTAQAATPAENPGGSPAQAQAQAAPAQAQKQGISRQEIIQRAEDRMAKAPYYSQGQDYFEDYRRDCSGFVSYAWNSGGPGEASFTFVPNGVAHTIAWEEIQPGDAITGPDHIVLVKAVNPDGSFELLEHGGGQTGKEAPNTRHATKDELISQNVGEPIRYNGVA</sequence>
<dbReference type="PATRIC" id="fig|479117.4.peg.118"/>
<dbReference type="InterPro" id="IPR038765">
    <property type="entry name" value="Papain-like_cys_pep_sf"/>
</dbReference>
<dbReference type="Gene3D" id="3.90.1720.10">
    <property type="entry name" value="endopeptidase domain like (from Nostoc punctiforme)"/>
    <property type="match status" value="1"/>
</dbReference>
<feature type="region of interest" description="Disordered" evidence="1">
    <location>
        <begin position="33"/>
        <end position="65"/>
    </location>
</feature>
<gene>
    <name evidence="3" type="ORF">Bravens_00120</name>
</gene>
<name>A0A150HDB7_9MICO</name>
<evidence type="ECO:0000313" key="4">
    <source>
        <dbReference type="Proteomes" id="UP000243589"/>
    </source>
</evidence>
<dbReference type="SUPFAM" id="SSF54001">
    <property type="entry name" value="Cysteine proteinases"/>
    <property type="match status" value="1"/>
</dbReference>
<dbReference type="AlphaFoldDB" id="A0A150HDB7"/>
<keyword evidence="2" id="KW-0732">Signal</keyword>
<feature type="chain" id="PRO_5007562597" description="Peptidase C51 domain-containing protein" evidence="2">
    <location>
        <begin position="38"/>
        <end position="196"/>
    </location>
</feature>
<protein>
    <recommendedName>
        <fullName evidence="5">Peptidase C51 domain-containing protein</fullName>
    </recommendedName>
</protein>
<reference evidence="3 4" key="1">
    <citation type="submission" date="2016-01" db="EMBL/GenBank/DDBJ databases">
        <title>Use of Whole Genome Sequencing to ascertain that Brevibacterium massiliense (Roux, Raoult 2009) is a later heterotypic synonym of Brevibacterium ravenspurgense (Mages 2008).</title>
        <authorList>
            <person name="Bernier A.-M."/>
            <person name="Burdz T."/>
            <person name="Huynh C."/>
            <person name="Pachecho A.L."/>
            <person name="Wiebe D."/>
            <person name="Bonner C."/>
            <person name="Bernard K."/>
        </authorList>
    </citation>
    <scope>NUCLEOTIDE SEQUENCE [LARGE SCALE GENOMIC DNA]</scope>
    <source>
        <strain evidence="3 4">CCUG56047</strain>
    </source>
</reference>
<accession>A0A150HDB7</accession>
<evidence type="ECO:0008006" key="5">
    <source>
        <dbReference type="Google" id="ProtNLM"/>
    </source>
</evidence>
<comment type="caution">
    <text evidence="3">The sequence shown here is derived from an EMBL/GenBank/DDBJ whole genome shotgun (WGS) entry which is preliminary data.</text>
</comment>
<keyword evidence="4" id="KW-1185">Reference proteome</keyword>
<evidence type="ECO:0000313" key="3">
    <source>
        <dbReference type="EMBL" id="KXZ59650.1"/>
    </source>
</evidence>
<feature type="signal peptide" evidence="2">
    <location>
        <begin position="1"/>
        <end position="37"/>
    </location>
</feature>
<organism evidence="3 4">
    <name type="scientific">Brevibacterium ravenspurgense</name>
    <dbReference type="NCBI Taxonomy" id="479117"/>
    <lineage>
        <taxon>Bacteria</taxon>
        <taxon>Bacillati</taxon>
        <taxon>Actinomycetota</taxon>
        <taxon>Actinomycetes</taxon>
        <taxon>Micrococcales</taxon>
        <taxon>Brevibacteriaceae</taxon>
        <taxon>Brevibacterium</taxon>
    </lineage>
</organism>
<evidence type="ECO:0000256" key="1">
    <source>
        <dbReference type="SAM" id="MobiDB-lite"/>
    </source>
</evidence>